<proteinExistence type="predicted"/>
<reference evidence="1 2" key="1">
    <citation type="journal article" date="2019" name="Nat. Ecol. Evol.">
        <title>Megaphylogeny resolves global patterns of mushroom evolution.</title>
        <authorList>
            <person name="Varga T."/>
            <person name="Krizsan K."/>
            <person name="Foldi C."/>
            <person name="Dima B."/>
            <person name="Sanchez-Garcia M."/>
            <person name="Sanchez-Ramirez S."/>
            <person name="Szollosi G.J."/>
            <person name="Szarkandi J.G."/>
            <person name="Papp V."/>
            <person name="Albert L."/>
            <person name="Andreopoulos W."/>
            <person name="Angelini C."/>
            <person name="Antonin V."/>
            <person name="Barry K.W."/>
            <person name="Bougher N.L."/>
            <person name="Buchanan P."/>
            <person name="Buyck B."/>
            <person name="Bense V."/>
            <person name="Catcheside P."/>
            <person name="Chovatia M."/>
            <person name="Cooper J."/>
            <person name="Damon W."/>
            <person name="Desjardin D."/>
            <person name="Finy P."/>
            <person name="Geml J."/>
            <person name="Haridas S."/>
            <person name="Hughes K."/>
            <person name="Justo A."/>
            <person name="Karasinski D."/>
            <person name="Kautmanova I."/>
            <person name="Kiss B."/>
            <person name="Kocsube S."/>
            <person name="Kotiranta H."/>
            <person name="LaButti K.M."/>
            <person name="Lechner B.E."/>
            <person name="Liimatainen K."/>
            <person name="Lipzen A."/>
            <person name="Lukacs Z."/>
            <person name="Mihaltcheva S."/>
            <person name="Morgado L.N."/>
            <person name="Niskanen T."/>
            <person name="Noordeloos M.E."/>
            <person name="Ohm R.A."/>
            <person name="Ortiz-Santana B."/>
            <person name="Ovrebo C."/>
            <person name="Racz N."/>
            <person name="Riley R."/>
            <person name="Savchenko A."/>
            <person name="Shiryaev A."/>
            <person name="Soop K."/>
            <person name="Spirin V."/>
            <person name="Szebenyi C."/>
            <person name="Tomsovsky M."/>
            <person name="Tulloss R.E."/>
            <person name="Uehling J."/>
            <person name="Grigoriev I.V."/>
            <person name="Vagvolgyi C."/>
            <person name="Papp T."/>
            <person name="Martin F.M."/>
            <person name="Miettinen O."/>
            <person name="Hibbett D.S."/>
            <person name="Nagy L.G."/>
        </authorList>
    </citation>
    <scope>NUCLEOTIDE SEQUENCE [LARGE SCALE GENOMIC DNA]</scope>
    <source>
        <strain evidence="1 2">FP101781</strain>
    </source>
</reference>
<keyword evidence="2" id="KW-1185">Reference proteome</keyword>
<dbReference type="Proteomes" id="UP000298030">
    <property type="component" value="Unassembled WGS sequence"/>
</dbReference>
<comment type="caution">
    <text evidence="1">The sequence shown here is derived from an EMBL/GenBank/DDBJ whole genome shotgun (WGS) entry which is preliminary data.</text>
</comment>
<dbReference type="PROSITE" id="PS51257">
    <property type="entry name" value="PROKAR_LIPOPROTEIN"/>
    <property type="match status" value="1"/>
</dbReference>
<name>A0A4Y7S4X4_COPMI</name>
<sequence>MALPRHQLHLTPGTASCSPSPVFTHLNLASQQSILQLLNGCALLKSVRIPIIESLASVIADENLAYPQSYNALIQEELCTGASCTFLWTTAGASGLANLRERLPSARYVLLFYLKADASDLRCLALASALVDLLSTCESWGAEQELLSVGFRFSRNKRVFGALVFDGGLGEAFRHVAKAAEERSPGFAVYHYPQHTMFATRWMGTQNISIDPSFAEDVLCQGVVYLVGNASDDAFGRGAAVALSHCGQVYKMAIPKYQLRMIVPMDLPLVNPSFRLRQLAFVTCVNSLGRQGILACMESLLTVIAEGQNSFIQTLLHEGLRRLTVLTPFTFLWMKAEQLMDEPPRQALYAVQFTAVADRAFQPVALAYLVLRFNEVYADATAEMVGITYRFTDGVLYGAFLYDDGLEWYYDCVIRGRTVTAMDDDFRWHGDYPVIFWNCGGTPTPTFHPHDHLETFFVKTRELVGRREVTGSPVRESTDVWV</sequence>
<gene>
    <name evidence="1" type="ORF">FA13DRAFT_1720957</name>
</gene>
<dbReference type="EMBL" id="QPFP01000336">
    <property type="protein sequence ID" value="TEB16197.1"/>
    <property type="molecule type" value="Genomic_DNA"/>
</dbReference>
<evidence type="ECO:0000313" key="1">
    <source>
        <dbReference type="EMBL" id="TEB16197.1"/>
    </source>
</evidence>
<accession>A0A4Y7S4X4</accession>
<evidence type="ECO:0000313" key="2">
    <source>
        <dbReference type="Proteomes" id="UP000298030"/>
    </source>
</evidence>
<organism evidence="1 2">
    <name type="scientific">Coprinellus micaceus</name>
    <name type="common">Glistening ink-cap mushroom</name>
    <name type="synonym">Coprinus micaceus</name>
    <dbReference type="NCBI Taxonomy" id="71717"/>
    <lineage>
        <taxon>Eukaryota</taxon>
        <taxon>Fungi</taxon>
        <taxon>Dikarya</taxon>
        <taxon>Basidiomycota</taxon>
        <taxon>Agaricomycotina</taxon>
        <taxon>Agaricomycetes</taxon>
        <taxon>Agaricomycetidae</taxon>
        <taxon>Agaricales</taxon>
        <taxon>Agaricineae</taxon>
        <taxon>Psathyrellaceae</taxon>
        <taxon>Coprinellus</taxon>
    </lineage>
</organism>
<protein>
    <submittedName>
        <fullName evidence="1">Uncharacterized protein</fullName>
    </submittedName>
</protein>
<dbReference type="AlphaFoldDB" id="A0A4Y7S4X4"/>